<evidence type="ECO:0000256" key="1">
    <source>
        <dbReference type="SAM" id="MobiDB-lite"/>
    </source>
</evidence>
<proteinExistence type="predicted"/>
<feature type="compositionally biased region" description="Low complexity" evidence="1">
    <location>
        <begin position="293"/>
        <end position="304"/>
    </location>
</feature>
<accession>A0A8H7D322</accession>
<protein>
    <submittedName>
        <fullName evidence="2">Uncharacterized protein</fullName>
    </submittedName>
</protein>
<feature type="region of interest" description="Disordered" evidence="1">
    <location>
        <begin position="274"/>
        <end position="330"/>
    </location>
</feature>
<keyword evidence="3" id="KW-1185">Reference proteome</keyword>
<organism evidence="2 3">
    <name type="scientific">Mycena venus</name>
    <dbReference type="NCBI Taxonomy" id="2733690"/>
    <lineage>
        <taxon>Eukaryota</taxon>
        <taxon>Fungi</taxon>
        <taxon>Dikarya</taxon>
        <taxon>Basidiomycota</taxon>
        <taxon>Agaricomycotina</taxon>
        <taxon>Agaricomycetes</taxon>
        <taxon>Agaricomycetidae</taxon>
        <taxon>Agaricales</taxon>
        <taxon>Marasmiineae</taxon>
        <taxon>Mycenaceae</taxon>
        <taxon>Mycena</taxon>
    </lineage>
</organism>
<name>A0A8H7D322_9AGAR</name>
<dbReference type="Proteomes" id="UP000620124">
    <property type="component" value="Unassembled WGS sequence"/>
</dbReference>
<evidence type="ECO:0000313" key="2">
    <source>
        <dbReference type="EMBL" id="KAF7359695.1"/>
    </source>
</evidence>
<feature type="compositionally biased region" description="Basic residues" evidence="1">
    <location>
        <begin position="182"/>
        <end position="194"/>
    </location>
</feature>
<feature type="region of interest" description="Disordered" evidence="1">
    <location>
        <begin position="361"/>
        <end position="380"/>
    </location>
</feature>
<feature type="compositionally biased region" description="Polar residues" evidence="1">
    <location>
        <begin position="317"/>
        <end position="327"/>
    </location>
</feature>
<gene>
    <name evidence="2" type="ORF">MVEN_00693900</name>
</gene>
<dbReference type="EMBL" id="JACAZI010000005">
    <property type="protein sequence ID" value="KAF7359695.1"/>
    <property type="molecule type" value="Genomic_DNA"/>
</dbReference>
<sequence length="462" mass="49872">MIKINSVQQEGELRVTQSPTPAQVEKLLKHHLAVLKMCEDKTLEFGLDWNQSQIDKWLRQLLPLLFEFLDARYPDVIPPNFHWALLGKDQRTLYLMERKTITGAELDQAKGPTARKFHDHVLRIGESTSEFLLPDSDIDPATKHKIPSSLCKNLKVAVERLREGEDLASESESEEGADNRSSRSRVRSKGKSKAVVKPLPESRENDSPSQVSDSDAESKEPSPVRTRSVFGIASIKQESTYDDDYFPERLLPPTNDADIEEIQFSEYYGSSLKRSASPFGSFDPEGSRKRARSASYGSNISISSTEISPGPSPNLRPATSSFQSDPTASACADAPVGTAAAAGNAFTSTWTPPWLSSAGGSTSTTLALQPSASTSTHPMSGAASITSAAATSAGTTHSVPASVAASSSASAIGSSTNAGSAIGSYFAYPTTGHTVKRYVSPPRREGLKYRDLMMIATYFLVV</sequence>
<comment type="caution">
    <text evidence="2">The sequence shown here is derived from an EMBL/GenBank/DDBJ whole genome shotgun (WGS) entry which is preliminary data.</text>
</comment>
<feature type="compositionally biased region" description="Acidic residues" evidence="1">
    <location>
        <begin position="166"/>
        <end position="176"/>
    </location>
</feature>
<dbReference type="AlphaFoldDB" id="A0A8H7D322"/>
<reference evidence="2" key="1">
    <citation type="submission" date="2020-05" db="EMBL/GenBank/DDBJ databases">
        <title>Mycena genomes resolve the evolution of fungal bioluminescence.</title>
        <authorList>
            <person name="Tsai I.J."/>
        </authorList>
    </citation>
    <scope>NUCLEOTIDE SEQUENCE</scope>
    <source>
        <strain evidence="2">CCC161011</strain>
    </source>
</reference>
<evidence type="ECO:0000313" key="3">
    <source>
        <dbReference type="Proteomes" id="UP000620124"/>
    </source>
</evidence>
<feature type="region of interest" description="Disordered" evidence="1">
    <location>
        <begin position="164"/>
        <end position="231"/>
    </location>
</feature>
<dbReference type="OrthoDB" id="3062651at2759"/>